<dbReference type="InterPro" id="IPR058647">
    <property type="entry name" value="BSH_CzcB-like"/>
</dbReference>
<accession>A0A849STY5</accession>
<dbReference type="Gene3D" id="1.10.287.470">
    <property type="entry name" value="Helix hairpin bin"/>
    <property type="match status" value="1"/>
</dbReference>
<organism evidence="4 5">
    <name type="scientific">Eiseniibacteriota bacterium</name>
    <dbReference type="NCBI Taxonomy" id="2212470"/>
    <lineage>
        <taxon>Bacteria</taxon>
        <taxon>Candidatus Eiseniibacteriota</taxon>
    </lineage>
</organism>
<dbReference type="InterPro" id="IPR006143">
    <property type="entry name" value="RND_pump_MFP"/>
</dbReference>
<dbReference type="PANTHER" id="PTHR30469">
    <property type="entry name" value="MULTIDRUG RESISTANCE PROTEIN MDTA"/>
    <property type="match status" value="1"/>
</dbReference>
<dbReference type="Pfam" id="PF25973">
    <property type="entry name" value="BSH_CzcB"/>
    <property type="match status" value="1"/>
</dbReference>
<comment type="caution">
    <text evidence="4">The sequence shown here is derived from an EMBL/GenBank/DDBJ whole genome shotgun (WGS) entry which is preliminary data.</text>
</comment>
<dbReference type="Proteomes" id="UP000580839">
    <property type="component" value="Unassembled WGS sequence"/>
</dbReference>
<comment type="similarity">
    <text evidence="1">Belongs to the membrane fusion protein (MFP) (TC 8.A.1) family.</text>
</comment>
<feature type="domain" description="CusB-like beta-barrel" evidence="2">
    <location>
        <begin position="200"/>
        <end position="274"/>
    </location>
</feature>
<sequence>MQKRMIQMLAIVVVVVAILGFIKFQQIQAAMSAGKSFQPPPETVTTVVAKSQDWQGHIEAVGAVAPAQGVTLSADLPGVVEKISFQSGARVSKGQALVLLDSRQERAQLASARAKSDLAKLSLDRGRKLFESGSIAQAELDQVEAQFKQADADADEIEATIGRKTIRAPFSGTAGIRQVNLGQYLHSGDPVVPVQSMDPIYVDFSVPQQQVASLRVGASVQAASDSGARATLTGRITAINPVVDDATRNIQVQATFSNPRGVMRSGMYVTVKVMLSARSEVIALPSSAINFAPYGNSVFIVEDVKGPDGKTYRGVRQQFVKLGTAQGDQVAVLDGVKAGEEIVTSGVFKLRTGAAVVVNNTVQPGNSPAPKPADS</sequence>
<protein>
    <submittedName>
        <fullName evidence="4">Efflux RND transporter periplasmic adaptor subunit</fullName>
    </submittedName>
</protein>
<dbReference type="PANTHER" id="PTHR30469:SF11">
    <property type="entry name" value="BLL4320 PROTEIN"/>
    <property type="match status" value="1"/>
</dbReference>
<dbReference type="GO" id="GO:1990281">
    <property type="term" value="C:efflux pump complex"/>
    <property type="evidence" value="ECO:0007669"/>
    <property type="project" value="TreeGrafter"/>
</dbReference>
<proteinExistence type="inferred from homology"/>
<evidence type="ECO:0000313" key="5">
    <source>
        <dbReference type="Proteomes" id="UP000580839"/>
    </source>
</evidence>
<dbReference type="EMBL" id="JABFRW010000150">
    <property type="protein sequence ID" value="NOT34850.1"/>
    <property type="molecule type" value="Genomic_DNA"/>
</dbReference>
<feature type="domain" description="CzcB-like barrel-sandwich hybrid" evidence="3">
    <location>
        <begin position="72"/>
        <end position="191"/>
    </location>
</feature>
<evidence type="ECO:0000259" key="3">
    <source>
        <dbReference type="Pfam" id="PF25973"/>
    </source>
</evidence>
<dbReference type="GO" id="GO:0015562">
    <property type="term" value="F:efflux transmembrane transporter activity"/>
    <property type="evidence" value="ECO:0007669"/>
    <property type="project" value="TreeGrafter"/>
</dbReference>
<dbReference type="InterPro" id="IPR058792">
    <property type="entry name" value="Beta-barrel_RND_2"/>
</dbReference>
<gene>
    <name evidence="4" type="ORF">HOP12_11865</name>
</gene>
<evidence type="ECO:0000259" key="2">
    <source>
        <dbReference type="Pfam" id="PF25954"/>
    </source>
</evidence>
<dbReference type="FunFam" id="2.40.30.170:FF:000010">
    <property type="entry name" value="Efflux RND transporter periplasmic adaptor subunit"/>
    <property type="match status" value="1"/>
</dbReference>
<dbReference type="Gene3D" id="2.40.50.100">
    <property type="match status" value="1"/>
</dbReference>
<dbReference type="Gene3D" id="2.40.30.170">
    <property type="match status" value="1"/>
</dbReference>
<evidence type="ECO:0000313" key="4">
    <source>
        <dbReference type="EMBL" id="NOT34850.1"/>
    </source>
</evidence>
<dbReference type="AlphaFoldDB" id="A0A849STY5"/>
<dbReference type="Gene3D" id="2.40.420.20">
    <property type="match status" value="1"/>
</dbReference>
<dbReference type="NCBIfam" id="TIGR01730">
    <property type="entry name" value="RND_mfp"/>
    <property type="match status" value="1"/>
</dbReference>
<dbReference type="Pfam" id="PF25954">
    <property type="entry name" value="Beta-barrel_RND_2"/>
    <property type="match status" value="1"/>
</dbReference>
<dbReference type="SUPFAM" id="SSF111369">
    <property type="entry name" value="HlyD-like secretion proteins"/>
    <property type="match status" value="1"/>
</dbReference>
<reference evidence="4 5" key="1">
    <citation type="submission" date="2020-04" db="EMBL/GenBank/DDBJ databases">
        <title>Metagenomic profiling of ammonia- and methane-oxidizing microorganisms in a Dutch drinking water treatment plant.</title>
        <authorList>
            <person name="Poghosyan L."/>
            <person name="Leucker S."/>
        </authorList>
    </citation>
    <scope>NUCLEOTIDE SEQUENCE [LARGE SCALE GENOMIC DNA]</scope>
    <source>
        <strain evidence="4">S-RSF-IL-03</strain>
    </source>
</reference>
<evidence type="ECO:0000256" key="1">
    <source>
        <dbReference type="ARBA" id="ARBA00009477"/>
    </source>
</evidence>
<name>A0A849STY5_UNCEI</name>